<proteinExistence type="inferred from homology"/>
<dbReference type="PROSITE" id="PS00138">
    <property type="entry name" value="SUBTILASE_SER"/>
    <property type="match status" value="1"/>
</dbReference>
<evidence type="ECO:0000256" key="3">
    <source>
        <dbReference type="ARBA" id="ARBA00022801"/>
    </source>
</evidence>
<evidence type="ECO:0000256" key="5">
    <source>
        <dbReference type="PROSITE-ProRule" id="PRU01240"/>
    </source>
</evidence>
<dbReference type="Gene3D" id="3.40.50.200">
    <property type="entry name" value="Peptidase S8/S53 domain"/>
    <property type="match status" value="1"/>
</dbReference>
<dbReference type="EMBL" id="FOOT01000001">
    <property type="protein sequence ID" value="SFG05465.1"/>
    <property type="molecule type" value="Genomic_DNA"/>
</dbReference>
<evidence type="ECO:0000256" key="2">
    <source>
        <dbReference type="ARBA" id="ARBA00022670"/>
    </source>
</evidence>
<keyword evidence="4 5" id="KW-0720">Serine protease</keyword>
<evidence type="ECO:0000256" key="4">
    <source>
        <dbReference type="ARBA" id="ARBA00022825"/>
    </source>
</evidence>
<dbReference type="PRINTS" id="PR00723">
    <property type="entry name" value="SUBTILISIN"/>
</dbReference>
<keyword evidence="9" id="KW-1185">Reference proteome</keyword>
<dbReference type="InterPro" id="IPR000209">
    <property type="entry name" value="Peptidase_S8/S53_dom"/>
</dbReference>
<dbReference type="GO" id="GO:0004252">
    <property type="term" value="F:serine-type endopeptidase activity"/>
    <property type="evidence" value="ECO:0007669"/>
    <property type="project" value="UniProtKB-UniRule"/>
</dbReference>
<dbReference type="Pfam" id="PF00082">
    <property type="entry name" value="Peptidase_S8"/>
    <property type="match status" value="1"/>
</dbReference>
<dbReference type="Proteomes" id="UP000198724">
    <property type="component" value="Unassembled WGS sequence"/>
</dbReference>
<feature type="active site" description="Charge relay system" evidence="5">
    <location>
        <position position="219"/>
    </location>
</feature>
<feature type="signal peptide" evidence="6">
    <location>
        <begin position="1"/>
        <end position="29"/>
    </location>
</feature>
<feature type="active site" description="Charge relay system" evidence="5">
    <location>
        <position position="434"/>
    </location>
</feature>
<feature type="domain" description="Peptidase S8/S53" evidence="7">
    <location>
        <begin position="172"/>
        <end position="483"/>
    </location>
</feature>
<dbReference type="PROSITE" id="PS51892">
    <property type="entry name" value="SUBTILASE"/>
    <property type="match status" value="1"/>
</dbReference>
<name>A0A1I2NNA1_9BACT</name>
<dbReference type="PANTHER" id="PTHR43806:SF11">
    <property type="entry name" value="CEREVISIN-RELATED"/>
    <property type="match status" value="1"/>
</dbReference>
<sequence>MYKNLTKRAALPMLALGLLLSCTPDEEQATPSTAFNTDATANAANGAASQAVKIKKGHYMLIASGSELPADLSSQVKGMKGNVTGIMKNVGIATVTSDDPAFAAKASKIKGVTVVPDLEIQWYNPDDMKVMAFDAEAFGDPPFSGDNDPYFELQWGHDAVDAPQAWNAGHRGKGVRVAVLDGGFDLDHPDLAPNIDLAASRSFVVGEELQYMLNNTFSHGTHTAGTVAAADNGFGVIGVAPEAELILVKVLRDSGSGSFSWMMQGILHAVEMGADVVNMSLGASLPVNGKFLDEDGNVINDTKAVQELLNAISKVTNYATQRGVTLIASAGNDANNGQKDKSLIHIPSGSANVISISATAPVGWALNPLTANLDGLASYSNYGVTDVDFAAPGGDAEYPGNEIVIIGPVRQYAYVFDLVFSTGNNGWYWSAGTSMASPHAAGVAAIIIGANGGDMDPAHVRAALRASADDIGKPGRDPYFGHGRVNAFKGVSALQ</sequence>
<dbReference type="InterPro" id="IPR050131">
    <property type="entry name" value="Peptidase_S8_subtilisin-like"/>
</dbReference>
<accession>A0A1I2NNA1</accession>
<dbReference type="PANTHER" id="PTHR43806">
    <property type="entry name" value="PEPTIDASE S8"/>
    <property type="match status" value="1"/>
</dbReference>
<organism evidence="8 9">
    <name type="scientific">Pontibacter chinhatensis</name>
    <dbReference type="NCBI Taxonomy" id="1436961"/>
    <lineage>
        <taxon>Bacteria</taxon>
        <taxon>Pseudomonadati</taxon>
        <taxon>Bacteroidota</taxon>
        <taxon>Cytophagia</taxon>
        <taxon>Cytophagales</taxon>
        <taxon>Hymenobacteraceae</taxon>
        <taxon>Pontibacter</taxon>
    </lineage>
</organism>
<dbReference type="RefSeq" id="WP_092099175.1">
    <property type="nucleotide sequence ID" value="NZ_FOOT01000001.1"/>
</dbReference>
<evidence type="ECO:0000256" key="6">
    <source>
        <dbReference type="SAM" id="SignalP"/>
    </source>
</evidence>
<dbReference type="SUPFAM" id="SSF52743">
    <property type="entry name" value="Subtilisin-like"/>
    <property type="match status" value="1"/>
</dbReference>
<reference evidence="9" key="1">
    <citation type="submission" date="2016-10" db="EMBL/GenBank/DDBJ databases">
        <authorList>
            <person name="Varghese N."/>
            <person name="Submissions S."/>
        </authorList>
    </citation>
    <scope>NUCLEOTIDE SEQUENCE [LARGE SCALE GENOMIC DNA]</scope>
    <source>
        <strain evidence="9">LP51</strain>
    </source>
</reference>
<gene>
    <name evidence="8" type="ORF">SAMN05421739_101801</name>
</gene>
<protein>
    <submittedName>
        <fullName evidence="8">Subtilase family protein</fullName>
    </submittedName>
</protein>
<keyword evidence="6" id="KW-0732">Signal</keyword>
<dbReference type="AlphaFoldDB" id="A0A1I2NNA1"/>
<evidence type="ECO:0000259" key="7">
    <source>
        <dbReference type="Pfam" id="PF00082"/>
    </source>
</evidence>
<dbReference type="InterPro" id="IPR015500">
    <property type="entry name" value="Peptidase_S8_subtilisin-rel"/>
</dbReference>
<keyword evidence="2 5" id="KW-0645">Protease</keyword>
<comment type="similarity">
    <text evidence="1 5">Belongs to the peptidase S8 family.</text>
</comment>
<evidence type="ECO:0000256" key="1">
    <source>
        <dbReference type="ARBA" id="ARBA00011073"/>
    </source>
</evidence>
<dbReference type="GO" id="GO:0006508">
    <property type="term" value="P:proteolysis"/>
    <property type="evidence" value="ECO:0007669"/>
    <property type="project" value="UniProtKB-KW"/>
</dbReference>
<dbReference type="PROSITE" id="PS51257">
    <property type="entry name" value="PROKAR_LIPOPROTEIN"/>
    <property type="match status" value="1"/>
</dbReference>
<dbReference type="OrthoDB" id="9798386at2"/>
<dbReference type="InterPro" id="IPR036852">
    <property type="entry name" value="Peptidase_S8/S53_dom_sf"/>
</dbReference>
<evidence type="ECO:0000313" key="8">
    <source>
        <dbReference type="EMBL" id="SFG05465.1"/>
    </source>
</evidence>
<evidence type="ECO:0000313" key="9">
    <source>
        <dbReference type="Proteomes" id="UP000198724"/>
    </source>
</evidence>
<dbReference type="InterPro" id="IPR023828">
    <property type="entry name" value="Peptidase_S8_Ser-AS"/>
</dbReference>
<feature type="active site" description="Charge relay system" evidence="5">
    <location>
        <position position="181"/>
    </location>
</feature>
<dbReference type="STRING" id="1436961.SAMN05421739_101801"/>
<keyword evidence="3 5" id="KW-0378">Hydrolase</keyword>
<feature type="chain" id="PRO_5011498534" evidence="6">
    <location>
        <begin position="30"/>
        <end position="495"/>
    </location>
</feature>